<dbReference type="AlphaFoldDB" id="A0A3D9SVF7"/>
<sequence>MSDKWVDTIKTFSVITVELVALFLIVAFLVALVQRRVGEKRLQLWMGGGTYVAPLKGILLGSVTPFCSCSTLPMLMGMIKAGTPFTGAAAFLIASPLLDPIILGVIWMLFSWQIMLGYAVVTFAATMLISLAWGKAGLERYVRRVKVSAEDHDDSPWQGLRREIEPAWNQSWSYFRPLAVPLLVGVSVGAVIYGAVPESFLMSVAGGNALWAVPLAALVGIPLYIRTESILPIGLALTSAGMGLGPVFALVIAGAGASIPELSMLSSIFKPKLVMAFVGSVFTVAVAGGLIMPMVA</sequence>
<feature type="transmembrane region" description="Helical" evidence="7">
    <location>
        <begin position="178"/>
        <end position="196"/>
    </location>
</feature>
<feature type="transmembrane region" description="Helical" evidence="7">
    <location>
        <begin position="208"/>
        <end position="225"/>
    </location>
</feature>
<feature type="transmembrane region" description="Helical" evidence="7">
    <location>
        <begin position="273"/>
        <end position="295"/>
    </location>
</feature>
<evidence type="ECO:0000256" key="3">
    <source>
        <dbReference type="ARBA" id="ARBA00022475"/>
    </source>
</evidence>
<organism evidence="8 9">
    <name type="scientific">Thermomonospora umbrina</name>
    <dbReference type="NCBI Taxonomy" id="111806"/>
    <lineage>
        <taxon>Bacteria</taxon>
        <taxon>Bacillati</taxon>
        <taxon>Actinomycetota</taxon>
        <taxon>Actinomycetes</taxon>
        <taxon>Streptosporangiales</taxon>
        <taxon>Thermomonosporaceae</taxon>
        <taxon>Thermomonospora</taxon>
    </lineage>
</organism>
<comment type="subcellular location">
    <subcellularLocation>
        <location evidence="1">Cell membrane</location>
        <topology evidence="1">Multi-pass membrane protein</topology>
    </subcellularLocation>
</comment>
<proteinExistence type="inferred from homology"/>
<evidence type="ECO:0000256" key="1">
    <source>
        <dbReference type="ARBA" id="ARBA00004651"/>
    </source>
</evidence>
<comment type="caution">
    <text evidence="8">The sequence shown here is derived from an EMBL/GenBank/DDBJ whole genome shotgun (WGS) entry which is preliminary data.</text>
</comment>
<feature type="transmembrane region" description="Helical" evidence="7">
    <location>
        <begin position="232"/>
        <end position="253"/>
    </location>
</feature>
<dbReference type="PANTHER" id="PTHR42775:SF2">
    <property type="entry name" value="PERMEASE"/>
    <property type="match status" value="1"/>
</dbReference>
<dbReference type="Proteomes" id="UP000256661">
    <property type="component" value="Unassembled WGS sequence"/>
</dbReference>
<keyword evidence="9" id="KW-1185">Reference proteome</keyword>
<feature type="transmembrane region" description="Helical" evidence="7">
    <location>
        <begin position="88"/>
        <end position="110"/>
    </location>
</feature>
<evidence type="ECO:0000256" key="6">
    <source>
        <dbReference type="ARBA" id="ARBA00023136"/>
    </source>
</evidence>
<keyword evidence="5 7" id="KW-1133">Transmembrane helix</keyword>
<gene>
    <name evidence="8" type="ORF">DFJ69_5450</name>
</gene>
<evidence type="ECO:0008006" key="10">
    <source>
        <dbReference type="Google" id="ProtNLM"/>
    </source>
</evidence>
<dbReference type="InterPro" id="IPR005524">
    <property type="entry name" value="DUF318"/>
</dbReference>
<feature type="transmembrane region" description="Helical" evidence="7">
    <location>
        <begin position="116"/>
        <end position="134"/>
    </location>
</feature>
<keyword evidence="4 7" id="KW-0812">Transmembrane</keyword>
<reference evidence="8 9" key="1">
    <citation type="submission" date="2018-08" db="EMBL/GenBank/DDBJ databases">
        <title>Sequencing the genomes of 1000 actinobacteria strains.</title>
        <authorList>
            <person name="Klenk H.-P."/>
        </authorList>
    </citation>
    <scope>NUCLEOTIDE SEQUENCE [LARGE SCALE GENOMIC DNA]</scope>
    <source>
        <strain evidence="8 9">DSM 43927</strain>
    </source>
</reference>
<protein>
    <recommendedName>
        <fullName evidence="10">Permease</fullName>
    </recommendedName>
</protein>
<dbReference type="EMBL" id="QTTT01000001">
    <property type="protein sequence ID" value="REE99932.1"/>
    <property type="molecule type" value="Genomic_DNA"/>
</dbReference>
<dbReference type="OrthoDB" id="9810876at2"/>
<dbReference type="RefSeq" id="WP_116025149.1">
    <property type="nucleotide sequence ID" value="NZ_QTTT01000001.1"/>
</dbReference>
<evidence type="ECO:0000313" key="8">
    <source>
        <dbReference type="EMBL" id="REE99932.1"/>
    </source>
</evidence>
<comment type="similarity">
    <text evidence="2">Belongs to the UPF0718 family.</text>
</comment>
<dbReference type="Pfam" id="PF03773">
    <property type="entry name" value="ArsP_1"/>
    <property type="match status" value="1"/>
</dbReference>
<evidence type="ECO:0000256" key="2">
    <source>
        <dbReference type="ARBA" id="ARBA00006386"/>
    </source>
</evidence>
<feature type="transmembrane region" description="Helical" evidence="7">
    <location>
        <begin position="12"/>
        <end position="33"/>
    </location>
</feature>
<dbReference type="PANTHER" id="PTHR42775">
    <property type="entry name" value="PERMEASE RV2963-RELATED"/>
    <property type="match status" value="1"/>
</dbReference>
<keyword evidence="6 7" id="KW-0472">Membrane</keyword>
<keyword evidence="3" id="KW-1003">Cell membrane</keyword>
<evidence type="ECO:0000256" key="7">
    <source>
        <dbReference type="SAM" id="Phobius"/>
    </source>
</evidence>
<feature type="transmembrane region" description="Helical" evidence="7">
    <location>
        <begin position="53"/>
        <end position="76"/>
    </location>
</feature>
<evidence type="ECO:0000313" key="9">
    <source>
        <dbReference type="Proteomes" id="UP000256661"/>
    </source>
</evidence>
<accession>A0A3D9SVF7</accession>
<evidence type="ECO:0000256" key="5">
    <source>
        <dbReference type="ARBA" id="ARBA00022989"/>
    </source>
</evidence>
<name>A0A3D9SVF7_9ACTN</name>
<dbReference type="GO" id="GO:0005886">
    <property type="term" value="C:plasma membrane"/>
    <property type="evidence" value="ECO:0007669"/>
    <property type="project" value="UniProtKB-SubCell"/>
</dbReference>
<evidence type="ECO:0000256" key="4">
    <source>
        <dbReference type="ARBA" id="ARBA00022692"/>
    </source>
</evidence>
<dbReference type="InterPro" id="IPR053166">
    <property type="entry name" value="UPF0718_permease"/>
</dbReference>